<organism evidence="9 10">
    <name type="scientific">Cohnella silvisoli</name>
    <dbReference type="NCBI Taxonomy" id="2873699"/>
    <lineage>
        <taxon>Bacteria</taxon>
        <taxon>Bacillati</taxon>
        <taxon>Bacillota</taxon>
        <taxon>Bacilli</taxon>
        <taxon>Bacillales</taxon>
        <taxon>Paenibacillaceae</taxon>
        <taxon>Cohnella</taxon>
    </lineage>
</organism>
<dbReference type="CDD" id="cd06225">
    <property type="entry name" value="HAMP"/>
    <property type="match status" value="1"/>
</dbReference>
<keyword evidence="7" id="KW-1133">Transmembrane helix</keyword>
<feature type="transmembrane region" description="Helical" evidence="7">
    <location>
        <begin position="274"/>
        <end position="297"/>
    </location>
</feature>
<evidence type="ECO:0000256" key="6">
    <source>
        <dbReference type="ARBA" id="ARBA00023136"/>
    </source>
</evidence>
<evidence type="ECO:0000259" key="8">
    <source>
        <dbReference type="PROSITE" id="PS50885"/>
    </source>
</evidence>
<dbReference type="InterPro" id="IPR036890">
    <property type="entry name" value="HATPase_C_sf"/>
</dbReference>
<dbReference type="PANTHER" id="PTHR34220">
    <property type="entry name" value="SENSOR HISTIDINE KINASE YPDA"/>
    <property type="match status" value="1"/>
</dbReference>
<dbReference type="Proteomes" id="UP001493487">
    <property type="component" value="Unassembled WGS sequence"/>
</dbReference>
<dbReference type="InterPro" id="IPR010559">
    <property type="entry name" value="Sig_transdc_His_kin_internal"/>
</dbReference>
<evidence type="ECO:0000256" key="4">
    <source>
        <dbReference type="ARBA" id="ARBA00022679"/>
    </source>
</evidence>
<evidence type="ECO:0000256" key="3">
    <source>
        <dbReference type="ARBA" id="ARBA00022553"/>
    </source>
</evidence>
<feature type="transmembrane region" description="Helical" evidence="7">
    <location>
        <begin position="12"/>
        <end position="32"/>
    </location>
</feature>
<dbReference type="Pfam" id="PF06580">
    <property type="entry name" value="His_kinase"/>
    <property type="match status" value="1"/>
</dbReference>
<keyword evidence="5 9" id="KW-0418">Kinase</keyword>
<dbReference type="SMART" id="SM00304">
    <property type="entry name" value="HAMP"/>
    <property type="match status" value="1"/>
</dbReference>
<evidence type="ECO:0000313" key="10">
    <source>
        <dbReference type="Proteomes" id="UP001493487"/>
    </source>
</evidence>
<keyword evidence="2" id="KW-1003">Cell membrane</keyword>
<dbReference type="Gene3D" id="3.30.565.10">
    <property type="entry name" value="Histidine kinase-like ATPase, C-terminal domain"/>
    <property type="match status" value="1"/>
</dbReference>
<comment type="subcellular location">
    <subcellularLocation>
        <location evidence="1">Cell membrane</location>
        <topology evidence="1">Multi-pass membrane protein</topology>
    </subcellularLocation>
</comment>
<sequence length="577" mass="66273">MDMKKSLRAKFIISFVLIITPLVLFLWYSIYYGRDQIRMQASESNRELLSTSMKQIDDRLADLDLYLVNLMVHNGDIKALSSYPYGNKDYIYSKYVLLKKLTGDKGFFRTVSNFFIYVKSNDDFVLGEYTSGDNREYLHENIKDLLEKGATDRWHSLDGDPSSIVRLQAGSSGVYVGAIVSVQDMIETLGDLRRDVNDYVGLVNDKGVDLLHRRQEPQQIDAIGRALKLNSTEYQVFPDFSNQRDYVAVIQQSRLSDVALVKAVPESKMLKPLAFFQFMLYAMPILVILIIGLYILVMQRMLIRPMNALIKGMRGMARGRFDLRIPPRYPGEFSFVIDTFNAMAQKIEHLTINILEHQLKIREADYRRLLSQIRPHFYLNCLNIVYHLAVVNKTETIKKMSMHLAAHFRFTLQQDRSLVTVAEEWEHTRNYLEIQQLRFPNHLSFAIHCADSCRDLLVPPLTVQTFVENSIQHGFKDMNQPFRLDISAEREEDSDTYRIIVRDSGSGFPADELAQISRQPDILSDGGERVGIGNVYQRFVLLFGEQFTMILSNREEGGASVELMLPVQIEEGGPGNV</sequence>
<accession>A0ABV1KT51</accession>
<dbReference type="Pfam" id="PF00672">
    <property type="entry name" value="HAMP"/>
    <property type="match status" value="1"/>
</dbReference>
<dbReference type="GO" id="GO:0016301">
    <property type="term" value="F:kinase activity"/>
    <property type="evidence" value="ECO:0007669"/>
    <property type="project" value="UniProtKB-KW"/>
</dbReference>
<keyword evidence="4" id="KW-0808">Transferase</keyword>
<dbReference type="Pfam" id="PF02518">
    <property type="entry name" value="HATPase_c"/>
    <property type="match status" value="1"/>
</dbReference>
<dbReference type="SUPFAM" id="SSF158472">
    <property type="entry name" value="HAMP domain-like"/>
    <property type="match status" value="1"/>
</dbReference>
<dbReference type="Gene3D" id="6.10.340.10">
    <property type="match status" value="1"/>
</dbReference>
<protein>
    <submittedName>
        <fullName evidence="9">Histidine kinase</fullName>
    </submittedName>
</protein>
<keyword evidence="10" id="KW-1185">Reference proteome</keyword>
<evidence type="ECO:0000313" key="9">
    <source>
        <dbReference type="EMBL" id="MEQ4482632.1"/>
    </source>
</evidence>
<keyword evidence="7" id="KW-0812">Transmembrane</keyword>
<evidence type="ECO:0000256" key="1">
    <source>
        <dbReference type="ARBA" id="ARBA00004651"/>
    </source>
</evidence>
<comment type="caution">
    <text evidence="9">The sequence shown here is derived from an EMBL/GenBank/DDBJ whole genome shotgun (WGS) entry which is preliminary data.</text>
</comment>
<dbReference type="InterPro" id="IPR003594">
    <property type="entry name" value="HATPase_dom"/>
</dbReference>
<evidence type="ECO:0000256" key="2">
    <source>
        <dbReference type="ARBA" id="ARBA00022475"/>
    </source>
</evidence>
<keyword evidence="3" id="KW-0597">Phosphoprotein</keyword>
<gene>
    <name evidence="9" type="ORF">QJS35_09515</name>
</gene>
<dbReference type="InterPro" id="IPR050640">
    <property type="entry name" value="Bact_2-comp_sensor_kinase"/>
</dbReference>
<dbReference type="EMBL" id="JASKHM010000004">
    <property type="protein sequence ID" value="MEQ4482632.1"/>
    <property type="molecule type" value="Genomic_DNA"/>
</dbReference>
<feature type="domain" description="HAMP" evidence="8">
    <location>
        <begin position="300"/>
        <end position="352"/>
    </location>
</feature>
<proteinExistence type="predicted"/>
<dbReference type="InterPro" id="IPR003660">
    <property type="entry name" value="HAMP_dom"/>
</dbReference>
<evidence type="ECO:0000256" key="5">
    <source>
        <dbReference type="ARBA" id="ARBA00022777"/>
    </source>
</evidence>
<name>A0ABV1KT51_9BACL</name>
<dbReference type="SUPFAM" id="SSF55874">
    <property type="entry name" value="ATPase domain of HSP90 chaperone/DNA topoisomerase II/histidine kinase"/>
    <property type="match status" value="1"/>
</dbReference>
<reference evidence="9 10" key="1">
    <citation type="journal article" date="2023" name="Genome Announc.">
        <title>Pan-Genome Analyses of the Genus Cohnella and Proposal of the Novel Species Cohnella silvisoli sp. nov., Isolated from Forest Soil.</title>
        <authorList>
            <person name="Wang C."/>
            <person name="Mao L."/>
            <person name="Bao G."/>
            <person name="Zhu H."/>
        </authorList>
    </citation>
    <scope>NUCLEOTIDE SEQUENCE [LARGE SCALE GENOMIC DNA]</scope>
    <source>
        <strain evidence="9 10">NL03-T5-1</strain>
    </source>
</reference>
<keyword evidence="6 7" id="KW-0472">Membrane</keyword>
<dbReference type="PROSITE" id="PS50885">
    <property type="entry name" value="HAMP"/>
    <property type="match status" value="1"/>
</dbReference>
<dbReference type="RefSeq" id="WP_232184617.1">
    <property type="nucleotide sequence ID" value="NZ_JAIOAP010000003.1"/>
</dbReference>
<evidence type="ECO:0000256" key="7">
    <source>
        <dbReference type="SAM" id="Phobius"/>
    </source>
</evidence>
<dbReference type="PANTHER" id="PTHR34220:SF7">
    <property type="entry name" value="SENSOR HISTIDINE KINASE YPDA"/>
    <property type="match status" value="1"/>
</dbReference>